<sequence>MPLSFVHKYKNTQRHKEGYIHTDCNTTVGACVRIPLYQDALPLPHCITYPSYDEKLFYSTCVTFDFLRGQGSSRQISYSIKFWI</sequence>
<dbReference type="WBParaSite" id="TASK_0000109001-mRNA-1">
    <property type="protein sequence ID" value="TASK_0000109001-mRNA-1"/>
    <property type="gene ID" value="TASK_0000109001"/>
</dbReference>
<organism evidence="1">
    <name type="scientific">Taenia asiatica</name>
    <name type="common">Asian tapeworm</name>
    <dbReference type="NCBI Taxonomy" id="60517"/>
    <lineage>
        <taxon>Eukaryota</taxon>
        <taxon>Metazoa</taxon>
        <taxon>Spiralia</taxon>
        <taxon>Lophotrochozoa</taxon>
        <taxon>Platyhelminthes</taxon>
        <taxon>Cestoda</taxon>
        <taxon>Eucestoda</taxon>
        <taxon>Cyclophyllidea</taxon>
        <taxon>Taeniidae</taxon>
        <taxon>Taenia</taxon>
    </lineage>
</organism>
<dbReference type="AlphaFoldDB" id="A0A0R3VUS1"/>
<accession>A0A0R3VUS1</accession>
<name>A0A0R3VUS1_TAEAS</name>
<evidence type="ECO:0000313" key="1">
    <source>
        <dbReference type="WBParaSite" id="TASK_0000109001-mRNA-1"/>
    </source>
</evidence>
<proteinExistence type="predicted"/>
<reference evidence="1" key="1">
    <citation type="submission" date="2017-02" db="UniProtKB">
        <authorList>
            <consortium name="WormBaseParasite"/>
        </authorList>
    </citation>
    <scope>IDENTIFICATION</scope>
</reference>
<protein>
    <submittedName>
        <fullName evidence="1">Ovule protein</fullName>
    </submittedName>
</protein>